<name>A0A1B6E2L3_9HEMI</name>
<dbReference type="GO" id="GO:0005737">
    <property type="term" value="C:cytoplasm"/>
    <property type="evidence" value="ECO:0007669"/>
    <property type="project" value="TreeGrafter"/>
</dbReference>
<dbReference type="GO" id="GO:0004719">
    <property type="term" value="F:protein-L-isoaspartate (D-aspartate) O-methyltransferase activity"/>
    <property type="evidence" value="ECO:0007669"/>
    <property type="project" value="InterPro"/>
</dbReference>
<dbReference type="Pfam" id="PF01135">
    <property type="entry name" value="PCMT"/>
    <property type="match status" value="1"/>
</dbReference>
<dbReference type="InterPro" id="IPR000682">
    <property type="entry name" value="PCMT"/>
</dbReference>
<proteinExistence type="inferred from homology"/>
<protein>
    <recommendedName>
        <fullName evidence="4">Protein-L-isoaspartate O-methyltransferase domain-containing protein 1</fullName>
    </recommendedName>
</protein>
<accession>A0A1B6E2L3</accession>
<dbReference type="Gene3D" id="3.40.50.150">
    <property type="entry name" value="Vaccinia Virus protein VP39"/>
    <property type="match status" value="1"/>
</dbReference>
<feature type="non-terminal residue" evidence="3">
    <location>
        <position position="1"/>
    </location>
</feature>
<evidence type="ECO:0000256" key="1">
    <source>
        <dbReference type="ARBA" id="ARBA00005369"/>
    </source>
</evidence>
<comment type="similarity">
    <text evidence="1">Belongs to the methyltransferase superfamily. L-isoaspartyl/D-aspartyl protein methyltransferase family.</text>
</comment>
<organism evidence="3">
    <name type="scientific">Clastoptera arizonana</name>
    <name type="common">Arizona spittle bug</name>
    <dbReference type="NCBI Taxonomy" id="38151"/>
    <lineage>
        <taxon>Eukaryota</taxon>
        <taxon>Metazoa</taxon>
        <taxon>Ecdysozoa</taxon>
        <taxon>Arthropoda</taxon>
        <taxon>Hexapoda</taxon>
        <taxon>Insecta</taxon>
        <taxon>Pterygota</taxon>
        <taxon>Neoptera</taxon>
        <taxon>Paraneoptera</taxon>
        <taxon>Hemiptera</taxon>
        <taxon>Auchenorrhyncha</taxon>
        <taxon>Cercopoidea</taxon>
        <taxon>Clastopteridae</taxon>
        <taxon>Clastoptera</taxon>
    </lineage>
</organism>
<dbReference type="SUPFAM" id="SSF53335">
    <property type="entry name" value="S-adenosyl-L-methionine-dependent methyltransferases"/>
    <property type="match status" value="1"/>
</dbReference>
<dbReference type="InterPro" id="IPR029063">
    <property type="entry name" value="SAM-dependent_MTases_sf"/>
</dbReference>
<evidence type="ECO:0000256" key="2">
    <source>
        <dbReference type="SAM" id="MobiDB-lite"/>
    </source>
</evidence>
<evidence type="ECO:0008006" key="4">
    <source>
        <dbReference type="Google" id="ProtNLM"/>
    </source>
</evidence>
<feature type="region of interest" description="Disordered" evidence="2">
    <location>
        <begin position="283"/>
        <end position="304"/>
    </location>
</feature>
<dbReference type="PANTHER" id="PTHR11579">
    <property type="entry name" value="PROTEIN-L-ISOASPARTATE O-METHYLTRANSFERASE"/>
    <property type="match status" value="1"/>
</dbReference>
<evidence type="ECO:0000313" key="3">
    <source>
        <dbReference type="EMBL" id="JAS32137.1"/>
    </source>
</evidence>
<gene>
    <name evidence="3" type="ORF">g.12285</name>
</gene>
<dbReference type="AlphaFoldDB" id="A0A1B6E2L3"/>
<dbReference type="PANTHER" id="PTHR11579:SF9">
    <property type="entry name" value="PROTEIN-L-ISOASPARTATE O-METHYLTRANSFERASE"/>
    <property type="match status" value="1"/>
</dbReference>
<reference evidence="3" key="1">
    <citation type="submission" date="2015-12" db="EMBL/GenBank/DDBJ databases">
        <title>De novo transcriptome assembly of four potential Pierce s Disease insect vectors from Arizona vineyards.</title>
        <authorList>
            <person name="Tassone E.E."/>
        </authorList>
    </citation>
    <scope>NUCLEOTIDE SEQUENCE</scope>
</reference>
<dbReference type="EMBL" id="GEDC01005161">
    <property type="protein sequence ID" value="JAS32137.1"/>
    <property type="molecule type" value="Transcribed_RNA"/>
</dbReference>
<sequence>KYEYFHTSTPCPYSEAMENLNLGPGMSFLNIGSGTGYFSTMVGLILGPYGINHGVEIHSDVIKYAYEKLDSFKKTSIAMDKFDFCEPIFVKGNALCLPSSLHQYDRIYCGAGCPENQVDFIKNLIKVGGILIMPINDQLLQITRISETHWESKSVLPVTFATLQPPTDDDTKSSIVLPVNGTVSLQALCRFNIRKIIRANAENEYPDLLKQISRKKRSPRRKADIIIPFSGSSDEEDDGGYINPYFRRVPIIHGNNTLGAVFDFGMIREYPVGTSFVVQNCSRHTHDNTEGNSTSETDQTEEGRPVKVLRLHRSVLPKREKFDSGISEDIVNCKELSSSSSSDDSDDEFMEVDSDVAETGFKDNSNKTTSKPELSYSSVMKAKIQDLPLPLMVKAYLNFYREF</sequence>